<protein>
    <submittedName>
        <fullName evidence="2">Chromatin remodelling complex Rsc7/Swp82 subunit-domain-containing protein</fullName>
    </submittedName>
</protein>
<feature type="region of interest" description="Disordered" evidence="1">
    <location>
        <begin position="553"/>
        <end position="590"/>
    </location>
</feature>
<evidence type="ECO:0000313" key="3">
    <source>
        <dbReference type="Proteomes" id="UP000311382"/>
    </source>
</evidence>
<feature type="region of interest" description="Disordered" evidence="1">
    <location>
        <begin position="1"/>
        <end position="98"/>
    </location>
</feature>
<evidence type="ECO:0000256" key="1">
    <source>
        <dbReference type="SAM" id="MobiDB-lite"/>
    </source>
</evidence>
<feature type="compositionally biased region" description="Low complexity" evidence="1">
    <location>
        <begin position="31"/>
        <end position="53"/>
    </location>
</feature>
<name>A0A5C5FWW5_9BASI</name>
<feature type="compositionally biased region" description="Polar residues" evidence="1">
    <location>
        <begin position="452"/>
        <end position="462"/>
    </location>
</feature>
<sequence>MAQSDSEGSLYEPEQSPAPIPRPHLARAARDASSALDFSLDPSASAATSALPTGVNTSTAGTPAGSEGGDDQGDDSARVTTAEATPDPQPQPVKRSRALNFLKKKEPKTSITIKGVTYQIKDDEIVLPDDPRGEAKIDHLGNLLGDRQWKVHTFTSPLRPNPNRVYILSIDAARAAGFRDSLYFFRRNPMIHKLTCNQEEKDRLIELGRLSGNLKSRAVTMVAARNVFKVMGATFLQNGKYVVDDYYEDKSIAAGHKPGEPAFIEAYDPDKDTGTLATSKGNAPPGATSLGLNHLIGHPGKPKVPGAELLPVGGASGHTATFGGTGMQPFGRAWDPSAKKAKPAQHLTWSNWMLEYAHNVRDENAKLIGVRRGNVGQVQVGLNVEEKDEDCWEWVEEEYKDDEEEVKPPVVPSPAAMQLDSSAPSPASQGATPAPAPAPAPAAAFANGLPSLPSTSLNTASPHPSAPVDSSLPSFPSALPGTGALPPSGASSLAGSRAATPSVAAPTPAPRPKKRRMVRVYTPIRGVYDPETNVPHVYRATQPRQVLEYVQVSKRPRLSEDASPEDEGDGGEEESEEQARLREAARKAGVASVEVVSDPRAWALEVETSRGSVEDAIASRAGKEDLLPGGWDFLELARREGLLA</sequence>
<keyword evidence="3" id="KW-1185">Reference proteome</keyword>
<organism evidence="2 3">
    <name type="scientific">Rhodotorula diobovata</name>
    <dbReference type="NCBI Taxonomy" id="5288"/>
    <lineage>
        <taxon>Eukaryota</taxon>
        <taxon>Fungi</taxon>
        <taxon>Dikarya</taxon>
        <taxon>Basidiomycota</taxon>
        <taxon>Pucciniomycotina</taxon>
        <taxon>Microbotryomycetes</taxon>
        <taxon>Sporidiobolales</taxon>
        <taxon>Sporidiobolaceae</taxon>
        <taxon>Rhodotorula</taxon>
    </lineage>
</organism>
<dbReference type="OrthoDB" id="5598844at2759"/>
<dbReference type="InterPro" id="IPR013933">
    <property type="entry name" value="CRC_Rsc7/Swp82"/>
</dbReference>
<dbReference type="EMBL" id="SOZI01000046">
    <property type="protein sequence ID" value="TNY21300.1"/>
    <property type="molecule type" value="Genomic_DNA"/>
</dbReference>
<accession>A0A5C5FWW5</accession>
<dbReference type="Pfam" id="PF08624">
    <property type="entry name" value="CRC_subunit"/>
    <property type="match status" value="1"/>
</dbReference>
<feature type="compositionally biased region" description="Basic and acidic residues" evidence="1">
    <location>
        <begin position="577"/>
        <end position="586"/>
    </location>
</feature>
<proteinExistence type="predicted"/>
<dbReference type="AlphaFoldDB" id="A0A5C5FWW5"/>
<feature type="compositionally biased region" description="Low complexity" evidence="1">
    <location>
        <begin position="421"/>
        <end position="433"/>
    </location>
</feature>
<feature type="compositionally biased region" description="Acidic residues" evidence="1">
    <location>
        <begin position="562"/>
        <end position="576"/>
    </location>
</feature>
<dbReference type="Proteomes" id="UP000311382">
    <property type="component" value="Unassembled WGS sequence"/>
</dbReference>
<comment type="caution">
    <text evidence="2">The sequence shown here is derived from an EMBL/GenBank/DDBJ whole genome shotgun (WGS) entry which is preliminary data.</text>
</comment>
<gene>
    <name evidence="2" type="ORF">DMC30DRAFT_416143</name>
</gene>
<dbReference type="STRING" id="5288.A0A5C5FWW5"/>
<evidence type="ECO:0000313" key="2">
    <source>
        <dbReference type="EMBL" id="TNY21300.1"/>
    </source>
</evidence>
<feature type="region of interest" description="Disordered" evidence="1">
    <location>
        <begin position="398"/>
        <end position="518"/>
    </location>
</feature>
<reference evidence="2 3" key="1">
    <citation type="submission" date="2019-03" db="EMBL/GenBank/DDBJ databases">
        <title>Rhodosporidium diobovatum UCD-FST 08-225 genome sequencing, assembly, and annotation.</title>
        <authorList>
            <person name="Fakankun I.U."/>
            <person name="Fristensky B."/>
            <person name="Levin D.B."/>
        </authorList>
    </citation>
    <scope>NUCLEOTIDE SEQUENCE [LARGE SCALE GENOMIC DNA]</scope>
    <source>
        <strain evidence="2 3">UCD-FST 08-225</strain>
    </source>
</reference>
<feature type="compositionally biased region" description="Low complexity" evidence="1">
    <location>
        <begin position="483"/>
        <end position="506"/>
    </location>
</feature>